<evidence type="ECO:0000313" key="1">
    <source>
        <dbReference type="EMBL" id="REC39879.1"/>
    </source>
</evidence>
<reference evidence="1 2" key="1">
    <citation type="journal article" date="2004" name="Emerg. Infect. Dis.">
        <title>Amoebae-resisting bacteria isolated from human nasal swabs by amoebal coculture.</title>
        <authorList>
            <person name="Greub G."/>
            <person name="La Scola B."/>
            <person name="Raoult D."/>
        </authorList>
    </citation>
    <scope>NUCLEOTIDE SEQUENCE [LARGE SCALE GENOMIC DNA]</scope>
    <source>
        <strain evidence="1 2">CCUG 51329</strain>
    </source>
</reference>
<sequence>MITEYSCISYESYCSFEYYLQAEKTDVFNEYKDHMETLLDLFEDSYLLWKKDILEKAFLNKTKFVYEKFIWMY</sequence>
<keyword evidence="2" id="KW-1185">Reference proteome</keyword>
<dbReference type="AlphaFoldDB" id="A0A3D9AER0"/>
<comment type="caution">
    <text evidence="1">The sequence shown here is derived from an EMBL/GenBank/DDBJ whole genome shotgun (WGS) entry which is preliminary data.</text>
</comment>
<protein>
    <submittedName>
        <fullName evidence="1">Uncharacterized protein</fullName>
    </submittedName>
</protein>
<proteinExistence type="predicted"/>
<organism evidence="1 2">
    <name type="scientific">Candidatus Chryseobacterium massiliense</name>
    <dbReference type="NCBI Taxonomy" id="204089"/>
    <lineage>
        <taxon>Bacteria</taxon>
        <taxon>Pseudomonadati</taxon>
        <taxon>Bacteroidota</taxon>
        <taxon>Flavobacteriia</taxon>
        <taxon>Flavobacteriales</taxon>
        <taxon>Weeksellaceae</taxon>
        <taxon>Chryseobacterium group</taxon>
        <taxon>Chryseobacterium</taxon>
    </lineage>
</organism>
<evidence type="ECO:0000313" key="2">
    <source>
        <dbReference type="Proteomes" id="UP000256924"/>
    </source>
</evidence>
<accession>A0A3D9AER0</accession>
<gene>
    <name evidence="1" type="ORF">DRF68_20700</name>
</gene>
<dbReference type="Proteomes" id="UP000256924">
    <property type="component" value="Unassembled WGS sequence"/>
</dbReference>
<dbReference type="EMBL" id="QNVU01000110">
    <property type="protein sequence ID" value="REC39879.1"/>
    <property type="molecule type" value="Genomic_DNA"/>
</dbReference>
<name>A0A3D9AER0_9FLAO</name>